<gene>
    <name evidence="1" type="ORF">Plil01_001530500</name>
</gene>
<reference evidence="1" key="1">
    <citation type="submission" date="2023-04" db="EMBL/GenBank/DDBJ databases">
        <title>Phytophthora lilii NBRC 32176.</title>
        <authorList>
            <person name="Ichikawa N."/>
            <person name="Sato H."/>
            <person name="Tonouchi N."/>
        </authorList>
    </citation>
    <scope>NUCLEOTIDE SEQUENCE</scope>
    <source>
        <strain evidence="1">NBRC 32176</strain>
    </source>
</reference>
<protein>
    <submittedName>
        <fullName evidence="1">Unnamed protein product</fullName>
    </submittedName>
</protein>
<proteinExistence type="predicted"/>
<dbReference type="EMBL" id="BSXW01001359">
    <property type="protein sequence ID" value="GMF36143.1"/>
    <property type="molecule type" value="Genomic_DNA"/>
</dbReference>
<dbReference type="Proteomes" id="UP001165083">
    <property type="component" value="Unassembled WGS sequence"/>
</dbReference>
<comment type="caution">
    <text evidence="1">The sequence shown here is derived from an EMBL/GenBank/DDBJ whole genome shotgun (WGS) entry which is preliminary data.</text>
</comment>
<organism evidence="1 2">
    <name type="scientific">Phytophthora lilii</name>
    <dbReference type="NCBI Taxonomy" id="2077276"/>
    <lineage>
        <taxon>Eukaryota</taxon>
        <taxon>Sar</taxon>
        <taxon>Stramenopiles</taxon>
        <taxon>Oomycota</taxon>
        <taxon>Peronosporomycetes</taxon>
        <taxon>Peronosporales</taxon>
        <taxon>Peronosporaceae</taxon>
        <taxon>Phytophthora</taxon>
    </lineage>
</organism>
<evidence type="ECO:0000313" key="2">
    <source>
        <dbReference type="Proteomes" id="UP001165083"/>
    </source>
</evidence>
<sequence length="276" mass="29211">MVPSRSSQGRVVRRPVCPLDSLDIGDFDAVVSRKRSICGLSYTVFGIGEMLSKWGALEVRGEVVATSDLILAAVAQATCLENLTAVAMAVSPSQTTSCRALRSTFPDIATLKLDSSPGLVNRPGYQSSCMLLILEICGECILMLGSVCCPPGTTTSSQNPIAPRDWYRKDESYVFQVAIDLDFVSSCLQMLSRASKVIQMSSLADGMAKASAFIRVPVAVATHYDGTGGKRGGSGFGSSVGGQTDVDRDAETSTVCVWVVLTESAVSGERDVALLF</sequence>
<keyword evidence="2" id="KW-1185">Reference proteome</keyword>
<dbReference type="AlphaFoldDB" id="A0A9W6XCJ0"/>
<evidence type="ECO:0000313" key="1">
    <source>
        <dbReference type="EMBL" id="GMF36143.1"/>
    </source>
</evidence>
<name>A0A9W6XCJ0_9STRA</name>
<accession>A0A9W6XCJ0</accession>